<dbReference type="Gene3D" id="1.10.10.10">
    <property type="entry name" value="Winged helix-like DNA-binding domain superfamily/Winged helix DNA-binding domain"/>
    <property type="match status" value="1"/>
</dbReference>
<dbReference type="GO" id="GO:0022627">
    <property type="term" value="C:cytosolic small ribosomal subunit"/>
    <property type="evidence" value="ECO:0007669"/>
    <property type="project" value="TreeGrafter"/>
</dbReference>
<dbReference type="InterPro" id="IPR005326">
    <property type="entry name" value="Plectin_eS10_N"/>
</dbReference>
<evidence type="ECO:0000313" key="18">
    <source>
        <dbReference type="Proteomes" id="UP000675900"/>
    </source>
</evidence>
<evidence type="ECO:0000256" key="11">
    <source>
        <dbReference type="ARBA" id="ARBA00023274"/>
    </source>
</evidence>
<comment type="similarity">
    <text evidence="3">Belongs to the eukaryotic ribosomal protein eS10 family.</text>
</comment>
<feature type="domain" description="Plectin/eS10 N-terminal" evidence="16">
    <location>
        <begin position="4"/>
        <end position="86"/>
    </location>
</feature>
<evidence type="ECO:0000256" key="7">
    <source>
        <dbReference type="ARBA" id="ARBA00022553"/>
    </source>
</evidence>
<sequence length="155" mass="17913">MLMLKKNRIAIYELLFKDGMMVAKKDIHMPKDHVMKATQSLSSQSYIKEEFFAWRHFYRYLTSQGIQYLYDCLHLPPDIVSASLYQQARAQWSGGKLTVGEADRDTCRRSTVTPDANKKAEARIGSATEFQFRGGFWLWMGIQPPMRWVGGEDGH</sequence>
<keyword evidence="10" id="KW-0539">Nucleus</keyword>
<evidence type="ECO:0000256" key="9">
    <source>
        <dbReference type="ARBA" id="ARBA00022980"/>
    </source>
</evidence>
<keyword evidence="4" id="KW-0488">Methylation</keyword>
<evidence type="ECO:0000256" key="4">
    <source>
        <dbReference type="ARBA" id="ARBA00022481"/>
    </source>
</evidence>
<evidence type="ECO:0000256" key="10">
    <source>
        <dbReference type="ARBA" id="ARBA00023242"/>
    </source>
</evidence>
<dbReference type="Pfam" id="PF03501">
    <property type="entry name" value="S10_plectin"/>
    <property type="match status" value="1"/>
</dbReference>
<organism evidence="17 18">
    <name type="scientific">Panthera tigris altaica</name>
    <name type="common">Siberian tiger</name>
    <dbReference type="NCBI Taxonomy" id="74533"/>
    <lineage>
        <taxon>Eukaryota</taxon>
        <taxon>Metazoa</taxon>
        <taxon>Chordata</taxon>
        <taxon>Craniata</taxon>
        <taxon>Vertebrata</taxon>
        <taxon>Euteleostomi</taxon>
        <taxon>Mammalia</taxon>
        <taxon>Eutheria</taxon>
        <taxon>Laurasiatheria</taxon>
        <taxon>Carnivora</taxon>
        <taxon>Feliformia</taxon>
        <taxon>Felidae</taxon>
        <taxon>Pantherinae</taxon>
        <taxon>Panthera</taxon>
    </lineage>
</organism>
<dbReference type="InterPro" id="IPR036388">
    <property type="entry name" value="WH-like_DNA-bd_sf"/>
</dbReference>
<comment type="subcellular location">
    <subcellularLocation>
        <location evidence="1">Cytoplasm</location>
    </subcellularLocation>
    <subcellularLocation>
        <location evidence="2">Nucleus</location>
        <location evidence="2">Nucleolus</location>
    </subcellularLocation>
</comment>
<dbReference type="GO" id="GO:0003735">
    <property type="term" value="F:structural constituent of ribosome"/>
    <property type="evidence" value="ECO:0007669"/>
    <property type="project" value="TreeGrafter"/>
</dbReference>
<proteinExistence type="inferred from homology"/>
<keyword evidence="5" id="KW-0963">Cytoplasm</keyword>
<evidence type="ECO:0000256" key="1">
    <source>
        <dbReference type="ARBA" id="ARBA00004496"/>
    </source>
</evidence>
<evidence type="ECO:0000256" key="6">
    <source>
        <dbReference type="ARBA" id="ARBA00022499"/>
    </source>
</evidence>
<evidence type="ECO:0000256" key="5">
    <source>
        <dbReference type="ARBA" id="ARBA00022490"/>
    </source>
</evidence>
<dbReference type="InterPro" id="IPR037447">
    <property type="entry name" value="Ribosomal_eS10"/>
</dbReference>
<evidence type="ECO:0000313" key="17">
    <source>
        <dbReference type="Ensembl" id="ENSPTIP00000025387.1"/>
    </source>
</evidence>
<comment type="function">
    <text evidence="14">Component of the 40S ribosomal subunit. The ribosome is a large ribonucleoprotein complex responsible for the synthesis of proteins in the cell.</text>
</comment>
<dbReference type="Ensembl" id="ENSPTIT00000029908.1">
    <property type="protein sequence ID" value="ENSPTIP00000025387.1"/>
    <property type="gene ID" value="ENSPTIG00000021180.1"/>
</dbReference>
<dbReference type="Proteomes" id="UP000675900">
    <property type="component" value="Unassembled WGS sequence"/>
</dbReference>
<evidence type="ECO:0000256" key="3">
    <source>
        <dbReference type="ARBA" id="ARBA00007278"/>
    </source>
</evidence>
<dbReference type="AlphaFoldDB" id="A0A8C9KQ13"/>
<evidence type="ECO:0000259" key="16">
    <source>
        <dbReference type="Pfam" id="PF03501"/>
    </source>
</evidence>
<evidence type="ECO:0000256" key="8">
    <source>
        <dbReference type="ARBA" id="ARBA00022843"/>
    </source>
</evidence>
<dbReference type="GO" id="GO:0003723">
    <property type="term" value="F:RNA binding"/>
    <property type="evidence" value="ECO:0007669"/>
    <property type="project" value="TreeGrafter"/>
</dbReference>
<dbReference type="GeneTree" id="ENSGT00440000034918"/>
<dbReference type="PANTHER" id="PTHR12146">
    <property type="entry name" value="40S RIBOSOMAL PROTEIN S10"/>
    <property type="match status" value="1"/>
</dbReference>
<keyword evidence="8" id="KW-0832">Ubl conjugation</keyword>
<dbReference type="PANTHER" id="PTHR12146:SF10">
    <property type="entry name" value="SMALL RIBOSOMAL SUBUNIT PROTEIN ES10"/>
    <property type="match status" value="1"/>
</dbReference>
<keyword evidence="11" id="KW-0687">Ribonucleoprotein</keyword>
<evidence type="ECO:0000256" key="14">
    <source>
        <dbReference type="ARBA" id="ARBA00045797"/>
    </source>
</evidence>
<protein>
    <recommendedName>
        <fullName evidence="12">Small ribosomal subunit protein eS10</fullName>
    </recommendedName>
    <alternativeName>
        <fullName evidence="13">40S ribosomal protein S10</fullName>
    </alternativeName>
</protein>
<evidence type="ECO:0000256" key="12">
    <source>
        <dbReference type="ARBA" id="ARBA00044523"/>
    </source>
</evidence>
<comment type="subunit">
    <text evidence="15">Component of the small ribosomal subunit. The methylated form interacts with NPM1.</text>
</comment>
<keyword evidence="6" id="KW-1017">Isopeptide bond</keyword>
<evidence type="ECO:0000256" key="15">
    <source>
        <dbReference type="ARBA" id="ARBA00047069"/>
    </source>
</evidence>
<reference evidence="17" key="2">
    <citation type="submission" date="2025-09" db="UniProtKB">
        <authorList>
            <consortium name="Ensembl"/>
        </authorList>
    </citation>
    <scope>IDENTIFICATION</scope>
</reference>
<reference evidence="17" key="1">
    <citation type="submission" date="2025-08" db="UniProtKB">
        <authorList>
            <consortium name="Ensembl"/>
        </authorList>
    </citation>
    <scope>IDENTIFICATION</scope>
</reference>
<evidence type="ECO:0000256" key="13">
    <source>
        <dbReference type="ARBA" id="ARBA00044563"/>
    </source>
</evidence>
<keyword evidence="7" id="KW-0597">Phosphoprotein</keyword>
<keyword evidence="9" id="KW-0689">Ribosomal protein</keyword>
<keyword evidence="18" id="KW-1185">Reference proteome</keyword>
<evidence type="ECO:0000256" key="2">
    <source>
        <dbReference type="ARBA" id="ARBA00004604"/>
    </source>
</evidence>
<name>A0A8C9KQ13_PANTA</name>
<accession>A0A8C9KQ13</accession>
<dbReference type="GO" id="GO:0005730">
    <property type="term" value="C:nucleolus"/>
    <property type="evidence" value="ECO:0007669"/>
    <property type="project" value="UniProtKB-SubCell"/>
</dbReference>